<feature type="compositionally biased region" description="Basic and acidic residues" evidence="4">
    <location>
        <begin position="1211"/>
        <end position="1220"/>
    </location>
</feature>
<feature type="region of interest" description="Disordered" evidence="4">
    <location>
        <begin position="1255"/>
        <end position="1309"/>
    </location>
</feature>
<dbReference type="InterPro" id="IPR057860">
    <property type="entry name" value="HEAT_RRP12_N"/>
</dbReference>
<protein>
    <submittedName>
        <fullName evidence="7">Uncharacterized protein</fullName>
    </submittedName>
</protein>
<dbReference type="OrthoDB" id="2192888at2759"/>
<evidence type="ECO:0000256" key="1">
    <source>
        <dbReference type="ARBA" id="ARBA00004123"/>
    </source>
</evidence>
<comment type="similarity">
    <text evidence="2">Belongs to the RRP12 family.</text>
</comment>
<reference evidence="8" key="2">
    <citation type="submission" date="2015-01" db="EMBL/GenBank/DDBJ databases">
        <title>Evolutionary Origins and Diversification of the Mycorrhizal Mutualists.</title>
        <authorList>
            <consortium name="DOE Joint Genome Institute"/>
            <consortium name="Mycorrhizal Genomics Consortium"/>
            <person name="Kohler A."/>
            <person name="Kuo A."/>
            <person name="Nagy L.G."/>
            <person name="Floudas D."/>
            <person name="Copeland A."/>
            <person name="Barry K.W."/>
            <person name="Cichocki N."/>
            <person name="Veneault-Fourrey C."/>
            <person name="LaButti K."/>
            <person name="Lindquist E.A."/>
            <person name="Lipzen A."/>
            <person name="Lundell T."/>
            <person name="Morin E."/>
            <person name="Murat C."/>
            <person name="Riley R."/>
            <person name="Ohm R."/>
            <person name="Sun H."/>
            <person name="Tunlid A."/>
            <person name="Henrissat B."/>
            <person name="Grigoriev I.V."/>
            <person name="Hibbett D.S."/>
            <person name="Martin F."/>
        </authorList>
    </citation>
    <scope>NUCLEOTIDE SEQUENCE [LARGE SCALE GENOMIC DNA]</scope>
    <source>
        <strain evidence="8">MAFF 305830</strain>
    </source>
</reference>
<feature type="compositionally biased region" description="Polar residues" evidence="4">
    <location>
        <begin position="1153"/>
        <end position="1164"/>
    </location>
</feature>
<gene>
    <name evidence="7" type="ORF">M408DRAFT_282374</name>
</gene>
<dbReference type="InterPro" id="IPR011989">
    <property type="entry name" value="ARM-like"/>
</dbReference>
<accession>A0A0C3ARI9</accession>
<evidence type="ECO:0000259" key="5">
    <source>
        <dbReference type="Pfam" id="PF08161"/>
    </source>
</evidence>
<evidence type="ECO:0000313" key="8">
    <source>
        <dbReference type="Proteomes" id="UP000054097"/>
    </source>
</evidence>
<dbReference type="Proteomes" id="UP000054097">
    <property type="component" value="Unassembled WGS sequence"/>
</dbReference>
<dbReference type="EMBL" id="KN824351">
    <property type="protein sequence ID" value="KIM22644.1"/>
    <property type="molecule type" value="Genomic_DNA"/>
</dbReference>
<reference evidence="7 8" key="1">
    <citation type="submission" date="2014-04" db="EMBL/GenBank/DDBJ databases">
        <authorList>
            <consortium name="DOE Joint Genome Institute"/>
            <person name="Kuo A."/>
            <person name="Zuccaro A."/>
            <person name="Kohler A."/>
            <person name="Nagy L.G."/>
            <person name="Floudas D."/>
            <person name="Copeland A."/>
            <person name="Barry K.W."/>
            <person name="Cichocki N."/>
            <person name="Veneault-Fourrey C."/>
            <person name="LaButti K."/>
            <person name="Lindquist E.A."/>
            <person name="Lipzen A."/>
            <person name="Lundell T."/>
            <person name="Morin E."/>
            <person name="Murat C."/>
            <person name="Sun H."/>
            <person name="Tunlid A."/>
            <person name="Henrissat B."/>
            <person name="Grigoriev I.V."/>
            <person name="Hibbett D.S."/>
            <person name="Martin F."/>
            <person name="Nordberg H.P."/>
            <person name="Cantor M.N."/>
            <person name="Hua S.X."/>
        </authorList>
    </citation>
    <scope>NUCLEOTIDE SEQUENCE [LARGE SCALE GENOMIC DNA]</scope>
    <source>
        <strain evidence="7 8">MAFF 305830</strain>
    </source>
</reference>
<keyword evidence="3" id="KW-0539">Nucleus</keyword>
<feature type="domain" description="RRP12 N-terminal HEAT" evidence="6">
    <location>
        <begin position="166"/>
        <end position="249"/>
    </location>
</feature>
<evidence type="ECO:0000256" key="3">
    <source>
        <dbReference type="ARBA" id="ARBA00023242"/>
    </source>
</evidence>
<feature type="domain" description="RRP12 N-terminal HEAT" evidence="6">
    <location>
        <begin position="18"/>
        <end position="141"/>
    </location>
</feature>
<dbReference type="Pfam" id="PF25772">
    <property type="entry name" value="HEAT_RRP12_N"/>
    <property type="match status" value="2"/>
</dbReference>
<organism evidence="7 8">
    <name type="scientific">Serendipita vermifera MAFF 305830</name>
    <dbReference type="NCBI Taxonomy" id="933852"/>
    <lineage>
        <taxon>Eukaryota</taxon>
        <taxon>Fungi</taxon>
        <taxon>Dikarya</taxon>
        <taxon>Basidiomycota</taxon>
        <taxon>Agaricomycotina</taxon>
        <taxon>Agaricomycetes</taxon>
        <taxon>Sebacinales</taxon>
        <taxon>Serendipitaceae</taxon>
        <taxon>Serendipita</taxon>
    </lineage>
</organism>
<feature type="compositionally biased region" description="Basic and acidic residues" evidence="4">
    <location>
        <begin position="664"/>
        <end position="677"/>
    </location>
</feature>
<comment type="subcellular location">
    <subcellularLocation>
        <location evidence="1">Nucleus</location>
    </subcellularLocation>
</comment>
<dbReference type="PANTHER" id="PTHR48287:SF1">
    <property type="entry name" value="ARM REPEAT SUPERFAMILY PROTEIN"/>
    <property type="match status" value="1"/>
</dbReference>
<sequence length="1331" mass="146244">MATTNFENALTKIRPHTTSKQAHQRKPAQLLVALESTLQESSKASGTSERNPTAYFAALLTTLEGCLSQNDLDLEDGSTLPAILYLLALIFPFVPPAVLRAHLSKIFQLLPPLLPLATPSYPPSLRSLITAIGTALTSMDQGLVLSTISISNSFSTGATIGTGTSTAIRNTFATLLELVLDPRPKVRKRAGEAVKDVLESPPSPLAVHPWSSLVAEWSCGVVAQRSTETGEAGVESLIHLMAFLRTVPFIFTETSNSSKTDGSNEELRSVETMTRYLLVMPKLSNPYLTQASYQLLATLIDAELEDELDENDVHTQRKIQQIATIQSTLLSSAPTKAEAQLGPYWLTVLARATIASRPTLRQGTPQRDVWQVWAAIWQYLDASCPPATRKAAGQALCDIINGGCISSRHLGGFFEPDGDQIARPIVDLIEKSLPQLAYASSIKEILEVSTALAAYSSPLNTSSTLTSSSLPLTPHQYTSPSHPFIPLLSIMVKLRGTKDFEYKDDIDKFLGAMMGAVGVNAVIERIPLGLLPSERTNSHFQPNAYLLPLIPSHHPTPLSHFVSYFIPLSEKLWELAEKSDKDAEKKVYKVLMEQIWNAFPSYCRGCWDVRQTFTPQLAERLTQVLYHEPTLRPAILRGLRAIVEGNQAAAQTQLGDDGPTDVTDNQHEMDDSEEVEKKQAKPAAVYKSLITVEEAKANISYLNSQTKSWLAVLFNVFTSMEKESRTMVGSVISVWAGIASEPELAGAYRNVLSHLTQNLAITGKKTSRNPASPESQKAIATLNQMLDILLLLVPFLPAAQLRQVVALFLEQDILDHSDGGVQKLGYRVLSRVIGIISKHQAFSLPEKNEIIEKVLAEVGNCEDISSGATKERLGLLSVLIENLAGTSLHLLVSHLMEPIMGVKEHSEKVRKASFELLVIMGNKMKQGGVVNMELVGGMSDSTESGNRTAGIEEFVRMVAASLAADRDHTISAGVMSLSRVLFEFRDDISEQVLTETVITVFPLVAVKNREIAKSVLGFVKLAIHSLPPSITEPQLPNLIPALLVCLSTHRHHFKVKVRHIFERLIRKFGSEEIERFALESGPEHEGAVKMILNIKKRKERAARKRDQATERGEEGSDEEPVQKPTTGDAFEDVLYGSESEVEDSETEEPRHGNGSSRQQSSNANKKTRAKISDGTRLRLDNDQPMDLLEGAAGQLIASNPRRHRKPGQDASKFKTDEDTGKMIIGDSDSDEGETNKPSVEDRLAGAAYKDTLVSVDGFTRNPNGTIKFHKDTKKRRKEEMEMGDMEVDDLEPRSKGGVGPERTKKRKDIRVGQEFKAKVRDLSGLSSSLIC</sequence>
<dbReference type="GO" id="GO:0005634">
    <property type="term" value="C:nucleus"/>
    <property type="evidence" value="ECO:0007669"/>
    <property type="project" value="UniProtKB-SubCell"/>
</dbReference>
<dbReference type="Gene3D" id="1.25.10.10">
    <property type="entry name" value="Leucine-rich Repeat Variant"/>
    <property type="match status" value="1"/>
</dbReference>
<feature type="region of interest" description="Disordered" evidence="4">
    <location>
        <begin position="1098"/>
        <end position="1243"/>
    </location>
</feature>
<feature type="domain" description="RRP12 HEAT" evidence="5">
    <location>
        <begin position="387"/>
        <end position="719"/>
    </location>
</feature>
<feature type="compositionally biased region" description="Basic and acidic residues" evidence="4">
    <location>
        <begin position="1170"/>
        <end position="1181"/>
    </location>
</feature>
<name>A0A0C3ARI9_SERVB</name>
<dbReference type="Pfam" id="PF08161">
    <property type="entry name" value="RRP12_HEAT"/>
    <property type="match status" value="1"/>
</dbReference>
<evidence type="ECO:0000256" key="4">
    <source>
        <dbReference type="SAM" id="MobiDB-lite"/>
    </source>
</evidence>
<evidence type="ECO:0000259" key="6">
    <source>
        <dbReference type="Pfam" id="PF25772"/>
    </source>
</evidence>
<dbReference type="InterPro" id="IPR016024">
    <property type="entry name" value="ARM-type_fold"/>
</dbReference>
<proteinExistence type="inferred from homology"/>
<keyword evidence="8" id="KW-1185">Reference proteome</keyword>
<feature type="compositionally biased region" description="Basic and acidic residues" evidence="4">
    <location>
        <begin position="1104"/>
        <end position="1114"/>
    </location>
</feature>
<dbReference type="InterPro" id="IPR012978">
    <property type="entry name" value="HEAT_RRP12"/>
</dbReference>
<evidence type="ECO:0000256" key="2">
    <source>
        <dbReference type="ARBA" id="ARBA00007690"/>
    </source>
</evidence>
<dbReference type="HOGENOM" id="CLU_003753_1_0_1"/>
<dbReference type="STRING" id="933852.A0A0C3ARI9"/>
<dbReference type="InterPro" id="IPR052087">
    <property type="entry name" value="RRP12"/>
</dbReference>
<dbReference type="PANTHER" id="PTHR48287">
    <property type="entry name" value="ARM REPEAT SUPERFAMILY PROTEIN"/>
    <property type="match status" value="1"/>
</dbReference>
<dbReference type="SUPFAM" id="SSF48371">
    <property type="entry name" value="ARM repeat"/>
    <property type="match status" value="1"/>
</dbReference>
<evidence type="ECO:0000313" key="7">
    <source>
        <dbReference type="EMBL" id="KIM22644.1"/>
    </source>
</evidence>
<feature type="region of interest" description="Disordered" evidence="4">
    <location>
        <begin position="650"/>
        <end position="677"/>
    </location>
</feature>